<feature type="region of interest" description="Disordered" evidence="16">
    <location>
        <begin position="468"/>
        <end position="492"/>
    </location>
</feature>
<dbReference type="Proteomes" id="UP000708208">
    <property type="component" value="Unassembled WGS sequence"/>
</dbReference>
<dbReference type="GO" id="GO:0043022">
    <property type="term" value="F:ribosome binding"/>
    <property type="evidence" value="ECO:0007669"/>
    <property type="project" value="InterPro"/>
</dbReference>
<dbReference type="PANTHER" id="PTHR14009">
    <property type="entry name" value="LEUCINE ZIPPER-EF-HAND CONTAINING TRANSMEMBRANE PROTEIN"/>
    <property type="match status" value="1"/>
</dbReference>
<evidence type="ECO:0000256" key="13">
    <source>
        <dbReference type="ARBA" id="ARBA00023136"/>
    </source>
</evidence>
<evidence type="ECO:0000256" key="3">
    <source>
        <dbReference type="ARBA" id="ARBA00022568"/>
    </source>
</evidence>
<dbReference type="OrthoDB" id="624114at2759"/>
<evidence type="ECO:0008006" key="23">
    <source>
        <dbReference type="Google" id="ProtNLM"/>
    </source>
</evidence>
<keyword evidence="2" id="KW-0813">Transport</keyword>
<keyword evidence="12 14" id="KW-0496">Mitochondrion</keyword>
<dbReference type="InterPro" id="IPR044202">
    <property type="entry name" value="LETM1/MDM38-like"/>
</dbReference>
<sequence>MIWCSSAIFQLHLLARSLIEKCSGQTRMISLRNRNEFSALLLSAPSRRSQILDSLVYPQVQPCRTGVVGIQNHVFPRASHSVHIRFLHSSQSYGGDKEPNKPSSKVEESVNAIKEERETSLAQPPKRTLWKKIEDEILHYYHGFRLLFIDIRIAFGLVKQILNGKSLSRREHRQLVRTTSDVFRLLPFSVFIIVPFMELLLPVFLKLFPGMLPSTFQTKNEKEAQLVKSELKVKLEMAKFLQQTLDDMAVSGKGRSSQKAKEFAGFISKIRTSGGEVSNEDIMKFSKLFEDEITLDSLNRSQLTALCHLLEISTIGTTALLKFQLRLRLRSLAADDRTIEQEGVDSMNQTELQQACKARGMRSLGVSESRLRRQLKSWLELSLNQKVPPSLLLLSRAMYLPENLPATAQLQATISALPDAAATQAKAAIGEREGKVDNKTRIEIIREEERRIKEEKMEFLEDTKVKPTEDIELKADDEPLAGDADKPKGPKVEHPVTVELLPTLTALLGPEILRHSTAKTVQETIERRLTKHVPHPLADMQKDPLTAEDIERIENALDVLGSQKRELYIETEELQDLKEELADYQDDLKDLDTISKESKVVESKAAKRLYKRVNSLIGNLEQVVDKLQKEGHELKAEIKEGEAREEVQDLQKTKLISIQELIEAIQSIQSVSDPAKIERITDVLENMDYDRDGRLEVDAVLKVIELIGRENVKLNPNQVAEIVNILEKEESLGLSKSDKGLAKIKPKKDLN</sequence>
<evidence type="ECO:0000256" key="9">
    <source>
        <dbReference type="ARBA" id="ARBA00022989"/>
    </source>
</evidence>
<evidence type="ECO:0000256" key="1">
    <source>
        <dbReference type="ARBA" id="ARBA00004434"/>
    </source>
</evidence>
<dbReference type="InterPro" id="IPR059005">
    <property type="entry name" value="LETM1_C"/>
</dbReference>
<keyword evidence="7" id="KW-0106">Calcium</keyword>
<evidence type="ECO:0000256" key="11">
    <source>
        <dbReference type="ARBA" id="ARBA00023065"/>
    </source>
</evidence>
<evidence type="ECO:0000256" key="14">
    <source>
        <dbReference type="PROSITE-ProRule" id="PRU01094"/>
    </source>
</evidence>
<dbReference type="PANTHER" id="PTHR14009:SF1">
    <property type="entry name" value="MITOCHONDRIAL PROTON_CALCIUM EXCHANGER PROTEIN"/>
    <property type="match status" value="1"/>
</dbReference>
<protein>
    <recommendedName>
        <fullName evidence="23">Mitochondrial proton/calcium exchanger protein</fullName>
    </recommendedName>
</protein>
<dbReference type="Pfam" id="PF26561">
    <property type="entry name" value="LETM1_C"/>
    <property type="match status" value="1"/>
</dbReference>
<evidence type="ECO:0000256" key="8">
    <source>
        <dbReference type="ARBA" id="ARBA00022946"/>
    </source>
</evidence>
<reference evidence="21" key="1">
    <citation type="submission" date="2021-06" db="EMBL/GenBank/DDBJ databases">
        <authorList>
            <person name="Hodson N. C."/>
            <person name="Mongue J. A."/>
            <person name="Jaron S. K."/>
        </authorList>
    </citation>
    <scope>NUCLEOTIDE SEQUENCE</scope>
</reference>
<feature type="compositionally biased region" description="Basic and acidic residues" evidence="16">
    <location>
        <begin position="95"/>
        <end position="119"/>
    </location>
</feature>
<keyword evidence="11" id="KW-0406">Ion transport</keyword>
<keyword evidence="18" id="KW-0732">Signal</keyword>
<accession>A0A8J2L8P7</accession>
<organism evidence="21 22">
    <name type="scientific">Allacma fusca</name>
    <dbReference type="NCBI Taxonomy" id="39272"/>
    <lineage>
        <taxon>Eukaryota</taxon>
        <taxon>Metazoa</taxon>
        <taxon>Ecdysozoa</taxon>
        <taxon>Arthropoda</taxon>
        <taxon>Hexapoda</taxon>
        <taxon>Collembola</taxon>
        <taxon>Symphypleona</taxon>
        <taxon>Sminthuridae</taxon>
        <taxon>Allacma</taxon>
    </lineage>
</organism>
<keyword evidence="5" id="KW-0479">Metal-binding</keyword>
<keyword evidence="8" id="KW-0809">Transit peptide</keyword>
<evidence type="ECO:0000259" key="20">
    <source>
        <dbReference type="PROSITE" id="PS51758"/>
    </source>
</evidence>
<gene>
    <name evidence="21" type="ORF">AFUS01_LOCUS40192</name>
</gene>
<feature type="transmembrane region" description="Helical" evidence="17">
    <location>
        <begin position="182"/>
        <end position="205"/>
    </location>
</feature>
<evidence type="ECO:0000256" key="15">
    <source>
        <dbReference type="SAM" id="Coils"/>
    </source>
</evidence>
<dbReference type="GO" id="GO:0005509">
    <property type="term" value="F:calcium ion binding"/>
    <property type="evidence" value="ECO:0007669"/>
    <property type="project" value="InterPro"/>
</dbReference>
<dbReference type="GO" id="GO:0005743">
    <property type="term" value="C:mitochondrial inner membrane"/>
    <property type="evidence" value="ECO:0007669"/>
    <property type="project" value="UniProtKB-SubCell"/>
</dbReference>
<evidence type="ECO:0000256" key="7">
    <source>
        <dbReference type="ARBA" id="ARBA00022837"/>
    </source>
</evidence>
<keyword evidence="13 17" id="KW-0472">Membrane</keyword>
<evidence type="ECO:0000256" key="6">
    <source>
        <dbReference type="ARBA" id="ARBA00022792"/>
    </source>
</evidence>
<keyword evidence="4 17" id="KW-0812">Transmembrane</keyword>
<evidence type="ECO:0000256" key="10">
    <source>
        <dbReference type="ARBA" id="ARBA00023054"/>
    </source>
</evidence>
<feature type="domain" description="Letm1 RBD" evidence="20">
    <location>
        <begin position="229"/>
        <end position="494"/>
    </location>
</feature>
<evidence type="ECO:0000256" key="18">
    <source>
        <dbReference type="SAM" id="SignalP"/>
    </source>
</evidence>
<evidence type="ECO:0000256" key="16">
    <source>
        <dbReference type="SAM" id="MobiDB-lite"/>
    </source>
</evidence>
<evidence type="ECO:0000256" key="17">
    <source>
        <dbReference type="SAM" id="Phobius"/>
    </source>
</evidence>
<keyword evidence="9 17" id="KW-1133">Transmembrane helix</keyword>
<keyword evidence="3" id="KW-0109">Calcium transport</keyword>
<feature type="region of interest" description="Disordered" evidence="16">
    <location>
        <begin position="90"/>
        <end position="120"/>
    </location>
</feature>
<evidence type="ECO:0000256" key="5">
    <source>
        <dbReference type="ARBA" id="ARBA00022723"/>
    </source>
</evidence>
<dbReference type="InterPro" id="IPR002048">
    <property type="entry name" value="EF_hand_dom"/>
</dbReference>
<dbReference type="Pfam" id="PF07766">
    <property type="entry name" value="LETM1_RBD"/>
    <property type="match status" value="1"/>
</dbReference>
<evidence type="ECO:0000256" key="2">
    <source>
        <dbReference type="ARBA" id="ARBA00022448"/>
    </source>
</evidence>
<proteinExistence type="predicted"/>
<dbReference type="EMBL" id="CAJVCH010555620">
    <property type="protein sequence ID" value="CAG7830387.1"/>
    <property type="molecule type" value="Genomic_DNA"/>
</dbReference>
<dbReference type="PROSITE" id="PS51758">
    <property type="entry name" value="LETM1_RBD"/>
    <property type="match status" value="1"/>
</dbReference>
<feature type="domain" description="EF-hand" evidence="19">
    <location>
        <begin position="675"/>
        <end position="710"/>
    </location>
</feature>
<feature type="coiled-coil region" evidence="15">
    <location>
        <begin position="560"/>
        <end position="644"/>
    </location>
</feature>
<comment type="subcellular location">
    <subcellularLocation>
        <location evidence="1">Mitochondrion inner membrane</location>
        <topology evidence="1">Single-pass membrane protein</topology>
    </subcellularLocation>
</comment>
<evidence type="ECO:0000259" key="19">
    <source>
        <dbReference type="PROSITE" id="PS50222"/>
    </source>
</evidence>
<name>A0A8J2L8P7_9HEXA</name>
<keyword evidence="10 15" id="KW-0175">Coiled coil</keyword>
<dbReference type="InterPro" id="IPR033122">
    <property type="entry name" value="LETM1-like_RBD"/>
</dbReference>
<evidence type="ECO:0000256" key="4">
    <source>
        <dbReference type="ARBA" id="ARBA00022692"/>
    </source>
</evidence>
<dbReference type="PROSITE" id="PS50222">
    <property type="entry name" value="EF_HAND_2"/>
    <property type="match status" value="1"/>
</dbReference>
<feature type="signal peptide" evidence="18">
    <location>
        <begin position="1"/>
        <end position="24"/>
    </location>
</feature>
<keyword evidence="6" id="KW-0999">Mitochondrion inner membrane</keyword>
<comment type="caution">
    <text evidence="21">The sequence shown here is derived from an EMBL/GenBank/DDBJ whole genome shotgun (WGS) entry which is preliminary data.</text>
</comment>
<keyword evidence="22" id="KW-1185">Reference proteome</keyword>
<dbReference type="AlphaFoldDB" id="A0A8J2L8P7"/>
<feature type="chain" id="PRO_5035194071" description="Mitochondrial proton/calcium exchanger protein" evidence="18">
    <location>
        <begin position="25"/>
        <end position="751"/>
    </location>
</feature>
<evidence type="ECO:0000256" key="12">
    <source>
        <dbReference type="ARBA" id="ARBA00023128"/>
    </source>
</evidence>
<dbReference type="GO" id="GO:0030003">
    <property type="term" value="P:intracellular monoatomic cation homeostasis"/>
    <property type="evidence" value="ECO:0007669"/>
    <property type="project" value="TreeGrafter"/>
</dbReference>
<evidence type="ECO:0000313" key="22">
    <source>
        <dbReference type="Proteomes" id="UP000708208"/>
    </source>
</evidence>
<evidence type="ECO:0000313" key="21">
    <source>
        <dbReference type="EMBL" id="CAG7830387.1"/>
    </source>
</evidence>